<keyword evidence="1" id="KW-0812">Transmembrane</keyword>
<dbReference type="PATRIC" id="fig|512763.3.peg.3914"/>
<feature type="transmembrane region" description="Helical" evidence="1">
    <location>
        <begin position="34"/>
        <end position="55"/>
    </location>
</feature>
<evidence type="ECO:0000313" key="3">
    <source>
        <dbReference type="Proteomes" id="UP000061382"/>
    </source>
</evidence>
<dbReference type="KEGG" id="rti:DC20_17795"/>
<protein>
    <submittedName>
        <fullName evidence="2">Uncharacterized protein</fullName>
    </submittedName>
</protein>
<sequence>MFCIVPYDIFVPSLETKHHLTIFKAMENLTILQLLLQVMLFFCSFTALVFGYVFLTSNHGAAAVEKAVSSSERFPL</sequence>
<keyword evidence="1" id="KW-1133">Transmembrane helix</keyword>
<accession>A0A0N7HWX7</accession>
<organism evidence="2 3">
    <name type="scientific">Rufibacter tibetensis</name>
    <dbReference type="NCBI Taxonomy" id="512763"/>
    <lineage>
        <taxon>Bacteria</taxon>
        <taxon>Pseudomonadati</taxon>
        <taxon>Bacteroidota</taxon>
        <taxon>Cytophagia</taxon>
        <taxon>Cytophagales</taxon>
        <taxon>Hymenobacteraceae</taxon>
        <taxon>Rufibacter</taxon>
    </lineage>
</organism>
<dbReference type="Proteomes" id="UP000061382">
    <property type="component" value="Chromosome"/>
</dbReference>
<reference evidence="2 3" key="1">
    <citation type="submission" date="2015-08" db="EMBL/GenBank/DDBJ databases">
        <title>Complete genome sequence of Rufibacter tibetensis strain 1351t, a radiation-resistant bacterium from tibet plateau.</title>
        <authorList>
            <person name="Dai J."/>
        </authorList>
    </citation>
    <scope>NUCLEOTIDE SEQUENCE [LARGE SCALE GENOMIC DNA]</scope>
    <source>
        <strain evidence="2 3">1351</strain>
    </source>
</reference>
<keyword evidence="3" id="KW-1185">Reference proteome</keyword>
<name>A0A0N7HWX7_9BACT</name>
<proteinExistence type="predicted"/>
<keyword evidence="1" id="KW-0472">Membrane</keyword>
<gene>
    <name evidence="2" type="ORF">DC20_17795</name>
</gene>
<evidence type="ECO:0000256" key="1">
    <source>
        <dbReference type="SAM" id="Phobius"/>
    </source>
</evidence>
<dbReference type="AlphaFoldDB" id="A0A0N7HWX7"/>
<evidence type="ECO:0000313" key="2">
    <source>
        <dbReference type="EMBL" id="ALJ00481.1"/>
    </source>
</evidence>
<dbReference type="EMBL" id="CP012643">
    <property type="protein sequence ID" value="ALJ00481.1"/>
    <property type="molecule type" value="Genomic_DNA"/>
</dbReference>